<sequence length="222" mass="25665">MEWSKHSFGKVKKQIREKPKLLERTEFKAALEADYEAVRILRLEVNFLPAKESLMWQQWAQALHLKFGDSNTRFFHNKASQRFRCNRIVGLLDDTNSWCTDYSQIVDIIVGFYKSLFTSARPADANTILEVIQPLVTEDMNINLTREFTKQKIDLALKDMAPLKTPGPDEIICCQIVHERQDTGEVVALSKGDNNYVDDRLLYALGQLLLQWHHIMGRAIGR</sequence>
<name>A0A8J4QNM3_9ROSI</name>
<comment type="caution">
    <text evidence="1">The sequence shown here is derived from an EMBL/GenBank/DDBJ whole genome shotgun (WGS) entry which is preliminary data.</text>
</comment>
<protein>
    <submittedName>
        <fullName evidence="1">Uncharacterized protein</fullName>
    </submittedName>
</protein>
<reference evidence="1" key="1">
    <citation type="submission" date="2020-03" db="EMBL/GenBank/DDBJ databases">
        <title>Castanea mollissima Vanexum genome sequencing.</title>
        <authorList>
            <person name="Staton M."/>
        </authorList>
    </citation>
    <scope>NUCLEOTIDE SEQUENCE</scope>
    <source>
        <tissue evidence="1">Leaf</tissue>
    </source>
</reference>
<keyword evidence="2" id="KW-1185">Reference proteome</keyword>
<dbReference type="Proteomes" id="UP000737018">
    <property type="component" value="Unassembled WGS sequence"/>
</dbReference>
<dbReference type="OrthoDB" id="852337at2759"/>
<organism evidence="1 2">
    <name type="scientific">Castanea mollissima</name>
    <name type="common">Chinese chestnut</name>
    <dbReference type="NCBI Taxonomy" id="60419"/>
    <lineage>
        <taxon>Eukaryota</taxon>
        <taxon>Viridiplantae</taxon>
        <taxon>Streptophyta</taxon>
        <taxon>Embryophyta</taxon>
        <taxon>Tracheophyta</taxon>
        <taxon>Spermatophyta</taxon>
        <taxon>Magnoliopsida</taxon>
        <taxon>eudicotyledons</taxon>
        <taxon>Gunneridae</taxon>
        <taxon>Pentapetalae</taxon>
        <taxon>rosids</taxon>
        <taxon>fabids</taxon>
        <taxon>Fagales</taxon>
        <taxon>Fagaceae</taxon>
        <taxon>Castanea</taxon>
    </lineage>
</organism>
<proteinExistence type="predicted"/>
<accession>A0A8J4QNM3</accession>
<dbReference type="EMBL" id="JRKL02004333">
    <property type="protein sequence ID" value="KAF3952835.1"/>
    <property type="molecule type" value="Genomic_DNA"/>
</dbReference>
<dbReference type="AlphaFoldDB" id="A0A8J4QNM3"/>
<gene>
    <name evidence="1" type="ORF">CMV_021655</name>
</gene>
<evidence type="ECO:0000313" key="1">
    <source>
        <dbReference type="EMBL" id="KAF3952835.1"/>
    </source>
</evidence>
<evidence type="ECO:0000313" key="2">
    <source>
        <dbReference type="Proteomes" id="UP000737018"/>
    </source>
</evidence>